<feature type="compositionally biased region" description="Low complexity" evidence="1">
    <location>
        <begin position="225"/>
        <end position="252"/>
    </location>
</feature>
<comment type="caution">
    <text evidence="2">The sequence shown here is derived from an EMBL/GenBank/DDBJ whole genome shotgun (WGS) entry which is preliminary data.</text>
</comment>
<proteinExistence type="predicted"/>
<keyword evidence="3" id="KW-1185">Reference proteome</keyword>
<feature type="region of interest" description="Disordered" evidence="1">
    <location>
        <begin position="171"/>
        <end position="281"/>
    </location>
</feature>
<dbReference type="AlphaFoldDB" id="A0AAN7ATY6"/>
<evidence type="ECO:0000256" key="1">
    <source>
        <dbReference type="SAM" id="MobiDB-lite"/>
    </source>
</evidence>
<feature type="region of interest" description="Disordered" evidence="1">
    <location>
        <begin position="1"/>
        <end position="27"/>
    </location>
</feature>
<accession>A0AAN7ATY6</accession>
<sequence length="435" mass="45827">MYLPHSEHQEPVQPRLHERRQFRDAFEPVTRTPEEVDDAIYRHIPLSPAAPRLRVAEPSVVAVPSRTLSPSSMLVPLATPVPTTLVVSTLTASSIITTAPITTGTVVIHETSQNGTATAGQNLWEIPNANPGTKFIIAAVALSIPLLILLIMGKDIYRRHIHPSVHRRWTTMKAERAQAAADARAKMAAAAATEKKDDGDDNNGGDGLDQAKESSSTDATIVAKTNTAPTQPSNPPTTTTGAGRASTGFGSREPSTSNTKKVEFIDPDSIMPAPKADFATPRTADQAAAATQKSIQLASTAAFPATRSLTHPVVKSCCKGKVEGSMATSDYKPAYVTTSDHNPAYAPTKPLSGYTSNTVASSTTTSGDRPLSKISEETEAGSSVTASSAESLNTAMRQNVRLHSLISGSDDSVGDHDDRRSNSSASTVKAVGTAL</sequence>
<feature type="compositionally biased region" description="Basic and acidic residues" evidence="1">
    <location>
        <begin position="1"/>
        <end position="26"/>
    </location>
</feature>
<gene>
    <name evidence="2" type="ORF">QBC40DRAFT_299434</name>
</gene>
<reference evidence="2" key="2">
    <citation type="submission" date="2023-05" db="EMBL/GenBank/DDBJ databases">
        <authorList>
            <consortium name="Lawrence Berkeley National Laboratory"/>
            <person name="Steindorff A."/>
            <person name="Hensen N."/>
            <person name="Bonometti L."/>
            <person name="Westerberg I."/>
            <person name="Brannstrom I.O."/>
            <person name="Guillou S."/>
            <person name="Cros-Aarteil S."/>
            <person name="Calhoun S."/>
            <person name="Haridas S."/>
            <person name="Kuo A."/>
            <person name="Mondo S."/>
            <person name="Pangilinan J."/>
            <person name="Riley R."/>
            <person name="Labutti K."/>
            <person name="Andreopoulos B."/>
            <person name="Lipzen A."/>
            <person name="Chen C."/>
            <person name="Yanf M."/>
            <person name="Daum C."/>
            <person name="Ng V."/>
            <person name="Clum A."/>
            <person name="Ohm R."/>
            <person name="Martin F."/>
            <person name="Silar P."/>
            <person name="Natvig D."/>
            <person name="Lalanne C."/>
            <person name="Gautier V."/>
            <person name="Ament-Velasquez S.L."/>
            <person name="Kruys A."/>
            <person name="Hutchinson M.I."/>
            <person name="Powell A.J."/>
            <person name="Barry K."/>
            <person name="Miller A.N."/>
            <person name="Grigoriev I.V."/>
            <person name="Debuchy R."/>
            <person name="Gladieux P."/>
            <person name="Thoren M.H."/>
            <person name="Johannesson H."/>
        </authorList>
    </citation>
    <scope>NUCLEOTIDE SEQUENCE</scope>
    <source>
        <strain evidence="2">CBS 315.58</strain>
    </source>
</reference>
<feature type="compositionally biased region" description="Low complexity" evidence="1">
    <location>
        <begin position="355"/>
        <end position="366"/>
    </location>
</feature>
<evidence type="ECO:0000313" key="2">
    <source>
        <dbReference type="EMBL" id="KAK4197410.1"/>
    </source>
</evidence>
<protein>
    <submittedName>
        <fullName evidence="2">Uncharacterized protein</fullName>
    </submittedName>
</protein>
<name>A0AAN7ATY6_9PEZI</name>
<evidence type="ECO:0000313" key="3">
    <source>
        <dbReference type="Proteomes" id="UP001303160"/>
    </source>
</evidence>
<feature type="region of interest" description="Disordered" evidence="1">
    <location>
        <begin position="347"/>
        <end position="435"/>
    </location>
</feature>
<organism evidence="2 3">
    <name type="scientific">Triangularia verruculosa</name>
    <dbReference type="NCBI Taxonomy" id="2587418"/>
    <lineage>
        <taxon>Eukaryota</taxon>
        <taxon>Fungi</taxon>
        <taxon>Dikarya</taxon>
        <taxon>Ascomycota</taxon>
        <taxon>Pezizomycotina</taxon>
        <taxon>Sordariomycetes</taxon>
        <taxon>Sordariomycetidae</taxon>
        <taxon>Sordariales</taxon>
        <taxon>Podosporaceae</taxon>
        <taxon>Triangularia</taxon>
    </lineage>
</organism>
<reference evidence="2" key="1">
    <citation type="journal article" date="2023" name="Mol. Phylogenet. Evol.">
        <title>Genome-scale phylogeny and comparative genomics of the fungal order Sordariales.</title>
        <authorList>
            <person name="Hensen N."/>
            <person name="Bonometti L."/>
            <person name="Westerberg I."/>
            <person name="Brannstrom I.O."/>
            <person name="Guillou S."/>
            <person name="Cros-Aarteil S."/>
            <person name="Calhoun S."/>
            <person name="Haridas S."/>
            <person name="Kuo A."/>
            <person name="Mondo S."/>
            <person name="Pangilinan J."/>
            <person name="Riley R."/>
            <person name="LaButti K."/>
            <person name="Andreopoulos B."/>
            <person name="Lipzen A."/>
            <person name="Chen C."/>
            <person name="Yan M."/>
            <person name="Daum C."/>
            <person name="Ng V."/>
            <person name="Clum A."/>
            <person name="Steindorff A."/>
            <person name="Ohm R.A."/>
            <person name="Martin F."/>
            <person name="Silar P."/>
            <person name="Natvig D.O."/>
            <person name="Lalanne C."/>
            <person name="Gautier V."/>
            <person name="Ament-Velasquez S.L."/>
            <person name="Kruys A."/>
            <person name="Hutchinson M.I."/>
            <person name="Powell A.J."/>
            <person name="Barry K."/>
            <person name="Miller A.N."/>
            <person name="Grigoriev I.V."/>
            <person name="Debuchy R."/>
            <person name="Gladieux P."/>
            <person name="Hiltunen Thoren M."/>
            <person name="Johannesson H."/>
        </authorList>
    </citation>
    <scope>NUCLEOTIDE SEQUENCE</scope>
    <source>
        <strain evidence="2">CBS 315.58</strain>
    </source>
</reference>
<feature type="compositionally biased region" description="Low complexity" evidence="1">
    <location>
        <begin position="177"/>
        <end position="192"/>
    </location>
</feature>
<dbReference type="Proteomes" id="UP001303160">
    <property type="component" value="Unassembled WGS sequence"/>
</dbReference>
<dbReference type="EMBL" id="MU863964">
    <property type="protein sequence ID" value="KAK4197410.1"/>
    <property type="molecule type" value="Genomic_DNA"/>
</dbReference>
<feature type="compositionally biased region" description="Polar residues" evidence="1">
    <location>
        <begin position="380"/>
        <end position="397"/>
    </location>
</feature>